<dbReference type="AlphaFoldDB" id="A0A139N2W9"/>
<protein>
    <recommendedName>
        <fullName evidence="4">ABC transporter permease</fullName>
    </recommendedName>
</protein>
<name>A0A139N2W9_STRGN</name>
<keyword evidence="1" id="KW-0812">Transmembrane</keyword>
<comment type="caution">
    <text evidence="2">The sequence shown here is derived from an EMBL/GenBank/DDBJ whole genome shotgun (WGS) entry which is preliminary data.</text>
</comment>
<accession>A0A139N2W9</accession>
<feature type="transmembrane region" description="Helical" evidence="1">
    <location>
        <begin position="131"/>
        <end position="156"/>
    </location>
</feature>
<evidence type="ECO:0000313" key="2">
    <source>
        <dbReference type="EMBL" id="KXT70389.1"/>
    </source>
</evidence>
<dbReference type="EMBL" id="LQRC01000217">
    <property type="protein sequence ID" value="KXT70389.1"/>
    <property type="molecule type" value="Genomic_DNA"/>
</dbReference>
<gene>
    <name evidence="2" type="ORF">SGODD07_01554</name>
</gene>
<reference evidence="2 3" key="1">
    <citation type="submission" date="2016-01" db="EMBL/GenBank/DDBJ databases">
        <title>Highly variable Streptococcus oralis are common among viridans streptococci isolated from primates.</title>
        <authorList>
            <person name="Denapaite D."/>
            <person name="Rieger M."/>
            <person name="Koendgen S."/>
            <person name="Brueckner R."/>
            <person name="Ochigava I."/>
            <person name="Kappeler P."/>
            <person name="Maetz-Rensing K."/>
            <person name="Leendertz F."/>
            <person name="Hakenbeck R."/>
        </authorList>
    </citation>
    <scope>NUCLEOTIDE SEQUENCE [LARGE SCALE GENOMIC DNA]</scope>
    <source>
        <strain evidence="2 3">DD07</strain>
    </source>
</reference>
<dbReference type="Proteomes" id="UP000070096">
    <property type="component" value="Unassembled WGS sequence"/>
</dbReference>
<organism evidence="2 3">
    <name type="scientific">Streptococcus gordonii</name>
    <dbReference type="NCBI Taxonomy" id="1302"/>
    <lineage>
        <taxon>Bacteria</taxon>
        <taxon>Bacillati</taxon>
        <taxon>Bacillota</taxon>
        <taxon>Bacilli</taxon>
        <taxon>Lactobacillales</taxon>
        <taxon>Streptococcaceae</taxon>
        <taxon>Streptococcus</taxon>
    </lineage>
</organism>
<keyword evidence="1" id="KW-0472">Membrane</keyword>
<sequence>MKKKAIYLYVCWLISVFGGLLSLWDLLAGKRLENPAEVMQLKGEVAQQYNRFYDAVFGLNHSMSQVLILFVGLLLLATVLVLLIKKKLLLANILYSAYSVFTILVMAYDYLSSQPLYHYFSDPAIRESIMMIPKAVTIVGLLLNILFLAVVLFYTWRQQKDLEVEKEPI</sequence>
<feature type="transmembrane region" description="Helical" evidence="1">
    <location>
        <begin position="7"/>
        <end position="24"/>
    </location>
</feature>
<dbReference type="PATRIC" id="fig|1302.21.peg.1731"/>
<evidence type="ECO:0000256" key="1">
    <source>
        <dbReference type="SAM" id="Phobius"/>
    </source>
</evidence>
<evidence type="ECO:0008006" key="4">
    <source>
        <dbReference type="Google" id="ProtNLM"/>
    </source>
</evidence>
<feature type="transmembrane region" description="Helical" evidence="1">
    <location>
        <begin position="89"/>
        <end position="111"/>
    </location>
</feature>
<evidence type="ECO:0000313" key="3">
    <source>
        <dbReference type="Proteomes" id="UP000070096"/>
    </source>
</evidence>
<feature type="transmembrane region" description="Helical" evidence="1">
    <location>
        <begin position="66"/>
        <end position="84"/>
    </location>
</feature>
<proteinExistence type="predicted"/>
<keyword evidence="1" id="KW-1133">Transmembrane helix</keyword>